<name>A0ABT9FEG1_9GAMM</name>
<evidence type="ECO:0000256" key="1">
    <source>
        <dbReference type="SAM" id="SignalP"/>
    </source>
</evidence>
<organism evidence="2 3">
    <name type="scientific">Pseudoalteromonas marina</name>
    <dbReference type="NCBI Taxonomy" id="267375"/>
    <lineage>
        <taxon>Bacteria</taxon>
        <taxon>Pseudomonadati</taxon>
        <taxon>Pseudomonadota</taxon>
        <taxon>Gammaproteobacteria</taxon>
        <taxon>Alteromonadales</taxon>
        <taxon>Pseudoalteromonadaceae</taxon>
        <taxon>Pseudoalteromonas</taxon>
    </lineage>
</organism>
<dbReference type="Pfam" id="PF13424">
    <property type="entry name" value="TPR_12"/>
    <property type="match status" value="1"/>
</dbReference>
<protein>
    <submittedName>
        <fullName evidence="2">Tetratricopeptide repeat protein</fullName>
    </submittedName>
</protein>
<accession>A0ABT9FEG1</accession>
<dbReference type="EMBL" id="JAUYVT010000009">
    <property type="protein sequence ID" value="MDP2565153.1"/>
    <property type="molecule type" value="Genomic_DNA"/>
</dbReference>
<dbReference type="RefSeq" id="WP_006793233.1">
    <property type="nucleotide sequence ID" value="NZ_AHCB03000007.1"/>
</dbReference>
<dbReference type="SUPFAM" id="SSF48452">
    <property type="entry name" value="TPR-like"/>
    <property type="match status" value="1"/>
</dbReference>
<keyword evidence="3" id="KW-1185">Reference proteome</keyword>
<proteinExistence type="predicted"/>
<dbReference type="InterPro" id="IPR011990">
    <property type="entry name" value="TPR-like_helical_dom_sf"/>
</dbReference>
<feature type="signal peptide" evidence="1">
    <location>
        <begin position="1"/>
        <end position="20"/>
    </location>
</feature>
<reference evidence="2" key="1">
    <citation type="submission" date="2023-07" db="EMBL/GenBank/DDBJ databases">
        <title>Genome content predicts the carbon catabolic preferences of heterotrophic bacteria.</title>
        <authorList>
            <person name="Gralka M."/>
        </authorList>
    </citation>
    <scope>NUCLEOTIDE SEQUENCE</scope>
    <source>
        <strain evidence="2">4G09</strain>
    </source>
</reference>
<keyword evidence="1" id="KW-0732">Signal</keyword>
<dbReference type="Proteomes" id="UP001177212">
    <property type="component" value="Unassembled WGS sequence"/>
</dbReference>
<dbReference type="Gene3D" id="1.25.40.10">
    <property type="entry name" value="Tetratricopeptide repeat domain"/>
    <property type="match status" value="1"/>
</dbReference>
<evidence type="ECO:0000313" key="3">
    <source>
        <dbReference type="Proteomes" id="UP001177212"/>
    </source>
</evidence>
<comment type="caution">
    <text evidence="2">The sequence shown here is derived from an EMBL/GenBank/DDBJ whole genome shotgun (WGS) entry which is preliminary data.</text>
</comment>
<dbReference type="SMART" id="SM00028">
    <property type="entry name" value="TPR"/>
    <property type="match status" value="2"/>
</dbReference>
<dbReference type="InterPro" id="IPR019734">
    <property type="entry name" value="TPR_rpt"/>
</dbReference>
<sequence>MLKHVLIVFLLLYVSMGAKASENLSDHEVFCMKTDQDCLTYIQSRLLNTQKNSSNWYKLKTYEFDYYFDYQKFDNLHSALSPFVDQEELPGAFKIQVYFYYAKSLNYLGDKQQAKAYAAKAFAQLDEIYNVFGDPLRLVELANLQHIFGDKKKALRVLLDAEKRYAKSSDAIFHFELHINKGHIYYNWQQYPQAIESNLKAYNAIKRTKHHAKTVIALGNLAFSYFKHNDFNNAVKYYKTAFDYIEPDSIYQATYSLRLAQSYWELGNKTQAALWLNKIDRTNVEFSKSHAKVYDEIKSKI</sequence>
<gene>
    <name evidence="2" type="ORF">Q8W34_10975</name>
</gene>
<evidence type="ECO:0000313" key="2">
    <source>
        <dbReference type="EMBL" id="MDP2565153.1"/>
    </source>
</evidence>
<feature type="chain" id="PRO_5045055419" evidence="1">
    <location>
        <begin position="21"/>
        <end position="301"/>
    </location>
</feature>